<keyword evidence="3" id="KW-1185">Reference proteome</keyword>
<feature type="transmembrane region" description="Helical" evidence="1">
    <location>
        <begin position="116"/>
        <end position="137"/>
    </location>
</feature>
<dbReference type="RefSeq" id="WP_013254085.1">
    <property type="nucleotide sequence ID" value="NC_014364.1"/>
</dbReference>
<accession>E1R586</accession>
<name>E1R586_SEDSS</name>
<reference evidence="2 3" key="1">
    <citation type="journal article" date="2010" name="Stand. Genomic Sci.">
        <title>Complete genome sequence of Spirochaeta smaragdinae type strain (SEBR 4228).</title>
        <authorList>
            <person name="Mavromatis K."/>
            <person name="Yasawong M."/>
            <person name="Chertkov O."/>
            <person name="Lapidus A."/>
            <person name="Lucas S."/>
            <person name="Nolan M."/>
            <person name="Del Rio T.G."/>
            <person name="Tice H."/>
            <person name="Cheng J.F."/>
            <person name="Pitluck S."/>
            <person name="Liolios K."/>
            <person name="Ivanova N."/>
            <person name="Tapia R."/>
            <person name="Han C."/>
            <person name="Bruce D."/>
            <person name="Goodwin L."/>
            <person name="Pati A."/>
            <person name="Chen A."/>
            <person name="Palaniappan K."/>
            <person name="Land M."/>
            <person name="Hauser L."/>
            <person name="Chang Y.J."/>
            <person name="Jeffries C.D."/>
            <person name="Detter J.C."/>
            <person name="Rohde M."/>
            <person name="Brambilla E."/>
            <person name="Spring S."/>
            <person name="Goker M."/>
            <person name="Sikorski J."/>
            <person name="Woyke T."/>
            <person name="Bristow J."/>
            <person name="Eisen J.A."/>
            <person name="Markowitz V."/>
            <person name="Hugenholtz P."/>
            <person name="Klenk H.P."/>
            <person name="Kyrpides N.C."/>
        </authorList>
    </citation>
    <scope>NUCLEOTIDE SEQUENCE [LARGE SCALE GENOMIC DNA]</scope>
    <source>
        <strain evidence="3">DSM 11293 / JCM 15392 / SEBR 4228</strain>
    </source>
</reference>
<organism evidence="2 3">
    <name type="scientific">Sediminispirochaeta smaragdinae (strain DSM 11293 / JCM 15392 / SEBR 4228)</name>
    <name type="common">Spirochaeta smaragdinae</name>
    <dbReference type="NCBI Taxonomy" id="573413"/>
    <lineage>
        <taxon>Bacteria</taxon>
        <taxon>Pseudomonadati</taxon>
        <taxon>Spirochaetota</taxon>
        <taxon>Spirochaetia</taxon>
        <taxon>Spirochaetales</taxon>
        <taxon>Spirochaetaceae</taxon>
        <taxon>Sediminispirochaeta</taxon>
    </lineage>
</organism>
<dbReference type="AlphaFoldDB" id="E1R586"/>
<keyword evidence="1" id="KW-0472">Membrane</keyword>
<dbReference type="HOGENOM" id="CLU_1517017_0_0_12"/>
<evidence type="ECO:0000313" key="3">
    <source>
        <dbReference type="Proteomes" id="UP000002318"/>
    </source>
</evidence>
<protein>
    <submittedName>
        <fullName evidence="2">Uncharacterized protein</fullName>
    </submittedName>
</protein>
<sequence>MEDKDSFRKAVIVVVFSALIAVVGFLTEIPAVTAGGLFMTYICCSRLLFREHRFLKGACALVILVLSSAETLSGIGTLLLFIHGKAVSSPGSWTVALFLLCMVVGEIVRKSEEQRAGIAVIIASCFLLLGACASVMLKGPYIIASDASALVVGLFLVVRSGLFAYRFILDYVEKITS</sequence>
<dbReference type="STRING" id="573413.Spirs_1494"/>
<feature type="transmembrane region" description="Helical" evidence="1">
    <location>
        <begin position="7"/>
        <end position="26"/>
    </location>
</feature>
<dbReference type="OrthoDB" id="9822814at2"/>
<gene>
    <name evidence="2" type="ordered locus">Spirs_1494</name>
</gene>
<feature type="transmembrane region" description="Helical" evidence="1">
    <location>
        <begin position="90"/>
        <end position="109"/>
    </location>
</feature>
<evidence type="ECO:0000256" key="1">
    <source>
        <dbReference type="SAM" id="Phobius"/>
    </source>
</evidence>
<dbReference type="Proteomes" id="UP000002318">
    <property type="component" value="Chromosome"/>
</dbReference>
<dbReference type="KEGG" id="ssm:Spirs_1494"/>
<evidence type="ECO:0000313" key="2">
    <source>
        <dbReference type="EMBL" id="ADK80621.1"/>
    </source>
</evidence>
<keyword evidence="1" id="KW-1133">Transmembrane helix</keyword>
<feature type="transmembrane region" description="Helical" evidence="1">
    <location>
        <begin position="61"/>
        <end position="84"/>
    </location>
</feature>
<proteinExistence type="predicted"/>
<dbReference type="EMBL" id="CP002116">
    <property type="protein sequence ID" value="ADK80621.1"/>
    <property type="molecule type" value="Genomic_DNA"/>
</dbReference>
<feature type="transmembrane region" description="Helical" evidence="1">
    <location>
        <begin position="149"/>
        <end position="169"/>
    </location>
</feature>
<keyword evidence="1" id="KW-0812">Transmembrane</keyword>